<feature type="compositionally biased region" description="Low complexity" evidence="2">
    <location>
        <begin position="259"/>
        <end position="270"/>
    </location>
</feature>
<feature type="compositionally biased region" description="Polar residues" evidence="2">
    <location>
        <begin position="271"/>
        <end position="286"/>
    </location>
</feature>
<evidence type="ECO:0000259" key="3">
    <source>
        <dbReference type="PROSITE" id="PS50076"/>
    </source>
</evidence>
<dbReference type="PRINTS" id="PR00625">
    <property type="entry name" value="JDOMAIN"/>
</dbReference>
<protein>
    <submittedName>
        <fullName evidence="4">Piso0_004077 protein</fullName>
    </submittedName>
</protein>
<dbReference type="EMBL" id="FO082048">
    <property type="protein sequence ID" value="CCE84532.1"/>
    <property type="molecule type" value="Genomic_DNA"/>
</dbReference>
<feature type="region of interest" description="Disordered" evidence="2">
    <location>
        <begin position="255"/>
        <end position="286"/>
    </location>
</feature>
<dbReference type="InterPro" id="IPR036869">
    <property type="entry name" value="J_dom_sf"/>
</dbReference>
<name>G8YAB8_PICSO</name>
<keyword evidence="6" id="KW-1185">Reference proteome</keyword>
<reference evidence="6" key="2">
    <citation type="journal article" date="2012" name="G3 (Bethesda)">
        <title>Pichia sorbitophila, an interspecies yeast hybrid reveals early steps of genome resolution following polyploidization.</title>
        <authorList>
            <person name="Leh Louis V."/>
            <person name="Despons L."/>
            <person name="Friedrich A."/>
            <person name="Martin T."/>
            <person name="Durrens P."/>
            <person name="Casaregola S."/>
            <person name="Neuveglise C."/>
            <person name="Fairhead C."/>
            <person name="Marck C."/>
            <person name="Cruz J.A."/>
            <person name="Straub M.L."/>
            <person name="Kugler V."/>
            <person name="Sacerdot C."/>
            <person name="Uzunov Z."/>
            <person name="Thierry A."/>
            <person name="Weiss S."/>
            <person name="Bleykasten C."/>
            <person name="De Montigny J."/>
            <person name="Jacques N."/>
            <person name="Jung P."/>
            <person name="Lemaire M."/>
            <person name="Mallet S."/>
            <person name="Morel G."/>
            <person name="Richard G.F."/>
            <person name="Sarkar A."/>
            <person name="Savel G."/>
            <person name="Schacherer J."/>
            <person name="Seret M.L."/>
            <person name="Talla E."/>
            <person name="Samson G."/>
            <person name="Jubin C."/>
            <person name="Poulain J."/>
            <person name="Vacherie B."/>
            <person name="Barbe V."/>
            <person name="Pelletier E."/>
            <person name="Sherman D.J."/>
            <person name="Westhof E."/>
            <person name="Weissenbach J."/>
            <person name="Baret P.V."/>
            <person name="Wincker P."/>
            <person name="Gaillardin C."/>
            <person name="Dujon B."/>
            <person name="Souciet J.L."/>
        </authorList>
    </citation>
    <scope>NUCLEOTIDE SEQUENCE [LARGE SCALE GENOMIC DNA]</scope>
    <source>
        <strain evidence="6">ATCC MYA-4447 / BCRC 22081 / CBS 7064 / NBRC 10061 / NRRL Y-12695</strain>
    </source>
</reference>
<accession>G8YAB8</accession>
<dbReference type="OrthoDB" id="10250354at2759"/>
<evidence type="ECO:0000313" key="5">
    <source>
        <dbReference type="EMBL" id="CCE84532.1"/>
    </source>
</evidence>
<dbReference type="AlphaFoldDB" id="G8YAB8"/>
<sequence length="313" mass="35455">MWTPWQTQTWLVLKSGGMPSNLYGMGACRQLSSSSMLKDKNYYQIMGLPQSASVKEVKMQFKKLSKKYHPDMNQDLDEDEKQKNSEKFVEIVTAYDTLKDIKKKRSYDQDMRRGGGGGGSGGFNNMAATGPRRGEEWQNKYYGEAKYYSKSGSSGRSSYTASGLNTKRHRVHRHNGMENQSSFSGEHRNYGDRHSVPHFNYDEHLHKHLKFEQRIISKKLSDSDREAIMAQLKSSNGKNISEELITKHLMRQASQLRKSMPASRPSASSSYGATSHNPHMYQSPQQDDNGLKITFAVIGASSSLYLLYHLVSG</sequence>
<dbReference type="Proteomes" id="UP000005222">
    <property type="component" value="Chromosome K"/>
</dbReference>
<gene>
    <name evidence="4" type="primary">Piso0_004077</name>
    <name evidence="4" type="ORF">GNLVRS01_PISO0K08942g</name>
    <name evidence="5" type="ORF">GNLVRS01_PISO0L08943g</name>
</gene>
<dbReference type="GO" id="GO:0036503">
    <property type="term" value="P:ERAD pathway"/>
    <property type="evidence" value="ECO:0007669"/>
    <property type="project" value="TreeGrafter"/>
</dbReference>
<dbReference type="SMART" id="SM00271">
    <property type="entry name" value="DnaJ"/>
    <property type="match status" value="1"/>
</dbReference>
<dbReference type="GO" id="GO:0051787">
    <property type="term" value="F:misfolded protein binding"/>
    <property type="evidence" value="ECO:0007669"/>
    <property type="project" value="TreeGrafter"/>
</dbReference>
<evidence type="ECO:0000313" key="6">
    <source>
        <dbReference type="Proteomes" id="UP000005222"/>
    </source>
</evidence>
<dbReference type="STRING" id="559304.G8YAB8"/>
<dbReference type="PANTHER" id="PTHR44360">
    <property type="entry name" value="DNAJ HOMOLOG SUBFAMILY B MEMBER 9"/>
    <property type="match status" value="1"/>
</dbReference>
<organism evidence="4 6">
    <name type="scientific">Pichia sorbitophila (strain ATCC MYA-4447 / BCRC 22081 / CBS 7064 / NBRC 10061 / NRRL Y-12695)</name>
    <name type="common">Hybrid yeast</name>
    <dbReference type="NCBI Taxonomy" id="559304"/>
    <lineage>
        <taxon>Eukaryota</taxon>
        <taxon>Fungi</taxon>
        <taxon>Dikarya</taxon>
        <taxon>Ascomycota</taxon>
        <taxon>Saccharomycotina</taxon>
        <taxon>Pichiomycetes</taxon>
        <taxon>Debaryomycetaceae</taxon>
        <taxon>Millerozyma</taxon>
    </lineage>
</organism>
<dbReference type="InterPro" id="IPR018253">
    <property type="entry name" value="DnaJ_domain_CS"/>
</dbReference>
<dbReference type="HOGENOM" id="CLU_927850_0_0_1"/>
<dbReference type="PANTHER" id="PTHR44360:SF1">
    <property type="entry name" value="DNAJ HOMOLOG SUBFAMILY B MEMBER 9"/>
    <property type="match status" value="1"/>
</dbReference>
<dbReference type="PROSITE" id="PS00636">
    <property type="entry name" value="DNAJ_1"/>
    <property type="match status" value="1"/>
</dbReference>
<dbReference type="EMBL" id="FO082049">
    <property type="protein sequence ID" value="CCE83501.1"/>
    <property type="molecule type" value="Genomic_DNA"/>
</dbReference>
<proteinExistence type="predicted"/>
<dbReference type="InParanoid" id="G8YAB8"/>
<dbReference type="SUPFAM" id="SSF46565">
    <property type="entry name" value="Chaperone J-domain"/>
    <property type="match status" value="1"/>
</dbReference>
<dbReference type="eggNOG" id="KOG0715">
    <property type="taxonomic scope" value="Eukaryota"/>
</dbReference>
<dbReference type="InterPro" id="IPR051948">
    <property type="entry name" value="Hsp70_co-chaperone_J-domain"/>
</dbReference>
<feature type="domain" description="J" evidence="3">
    <location>
        <begin position="41"/>
        <end position="111"/>
    </location>
</feature>
<dbReference type="Gene3D" id="1.10.287.110">
    <property type="entry name" value="DnaJ domain"/>
    <property type="match status" value="1"/>
</dbReference>
<reference evidence="4" key="1">
    <citation type="submission" date="2011-10" db="EMBL/GenBank/DDBJ databases">
        <authorList>
            <person name="Genoscope - CEA"/>
        </authorList>
    </citation>
    <scope>NUCLEOTIDE SEQUENCE</scope>
</reference>
<dbReference type="GO" id="GO:0051087">
    <property type="term" value="F:protein-folding chaperone binding"/>
    <property type="evidence" value="ECO:0007669"/>
    <property type="project" value="TreeGrafter"/>
</dbReference>
<dbReference type="Pfam" id="PF00226">
    <property type="entry name" value="DnaJ"/>
    <property type="match status" value="1"/>
</dbReference>
<dbReference type="Proteomes" id="UP000005222">
    <property type="component" value="Chromosome L"/>
</dbReference>
<feature type="region of interest" description="Disordered" evidence="2">
    <location>
        <begin position="106"/>
        <end position="131"/>
    </location>
</feature>
<dbReference type="CDD" id="cd06257">
    <property type="entry name" value="DnaJ"/>
    <property type="match status" value="1"/>
</dbReference>
<dbReference type="PROSITE" id="PS50076">
    <property type="entry name" value="DNAJ_2"/>
    <property type="match status" value="1"/>
</dbReference>
<evidence type="ECO:0000313" key="4">
    <source>
        <dbReference type="EMBL" id="CCE83501.1"/>
    </source>
</evidence>
<evidence type="ECO:0000256" key="2">
    <source>
        <dbReference type="SAM" id="MobiDB-lite"/>
    </source>
</evidence>
<keyword evidence="1" id="KW-0143">Chaperone</keyword>
<dbReference type="GO" id="GO:0005783">
    <property type="term" value="C:endoplasmic reticulum"/>
    <property type="evidence" value="ECO:0007669"/>
    <property type="project" value="TreeGrafter"/>
</dbReference>
<evidence type="ECO:0000256" key="1">
    <source>
        <dbReference type="ARBA" id="ARBA00023186"/>
    </source>
</evidence>
<dbReference type="InterPro" id="IPR001623">
    <property type="entry name" value="DnaJ_domain"/>
</dbReference>